<evidence type="ECO:0000256" key="3">
    <source>
        <dbReference type="ARBA" id="ARBA00022573"/>
    </source>
</evidence>
<dbReference type="RefSeq" id="WP_073046100.1">
    <property type="nucleotide sequence ID" value="NZ_FQZL01000004.1"/>
</dbReference>
<dbReference type="SUPFAM" id="SSF63965">
    <property type="entry name" value="Precorrin-8X methylmutase CbiC/CobH"/>
    <property type="match status" value="1"/>
</dbReference>
<dbReference type="InterPro" id="IPR036588">
    <property type="entry name" value="CobH/CbiC_sf"/>
</dbReference>
<organism evidence="6 7">
    <name type="scientific">Dethiosulfatibacter aminovorans DSM 17477</name>
    <dbReference type="NCBI Taxonomy" id="1121476"/>
    <lineage>
        <taxon>Bacteria</taxon>
        <taxon>Bacillati</taxon>
        <taxon>Bacillota</taxon>
        <taxon>Tissierellia</taxon>
        <taxon>Dethiosulfatibacter</taxon>
    </lineage>
</organism>
<feature type="domain" description="Cobalamin biosynthesis precorrin-8X methylmutase CobH/CbiC" evidence="5">
    <location>
        <begin position="10"/>
        <end position="206"/>
    </location>
</feature>
<evidence type="ECO:0000313" key="7">
    <source>
        <dbReference type="Proteomes" id="UP000184052"/>
    </source>
</evidence>
<evidence type="ECO:0000256" key="4">
    <source>
        <dbReference type="ARBA" id="ARBA00023235"/>
    </source>
</evidence>
<dbReference type="Gene3D" id="3.40.50.10230">
    <property type="entry name" value="Cobalamin biosynthesis CobH/CbiC, precorrin-8X methylmutase"/>
    <property type="match status" value="1"/>
</dbReference>
<dbReference type="UniPathway" id="UPA00148"/>
<dbReference type="PANTHER" id="PTHR43588">
    <property type="entry name" value="COBALT-PRECORRIN-8 METHYLMUTASE"/>
    <property type="match status" value="1"/>
</dbReference>
<keyword evidence="4" id="KW-0413">Isomerase</keyword>
<accession>A0A1M6B310</accession>
<name>A0A1M6B310_9FIRM</name>
<evidence type="ECO:0000256" key="1">
    <source>
        <dbReference type="ARBA" id="ARBA00004953"/>
    </source>
</evidence>
<dbReference type="EMBL" id="FQZL01000004">
    <property type="protein sequence ID" value="SHI42988.1"/>
    <property type="molecule type" value="Genomic_DNA"/>
</dbReference>
<proteinExistence type="inferred from homology"/>
<dbReference type="GO" id="GO:0016993">
    <property type="term" value="F:precorrin-8X methylmutase activity"/>
    <property type="evidence" value="ECO:0007669"/>
    <property type="project" value="InterPro"/>
</dbReference>
<dbReference type="OrthoDB" id="9780708at2"/>
<dbReference type="AlphaFoldDB" id="A0A1M6B310"/>
<dbReference type="GO" id="GO:0009236">
    <property type="term" value="P:cobalamin biosynthetic process"/>
    <property type="evidence" value="ECO:0007669"/>
    <property type="project" value="UniProtKB-UniPathway"/>
</dbReference>
<comment type="similarity">
    <text evidence="2">Belongs to the CobH/CbiC family.</text>
</comment>
<dbReference type="InterPro" id="IPR003722">
    <property type="entry name" value="Cbl_synth_CobH/CbiC"/>
</dbReference>
<dbReference type="Pfam" id="PF02570">
    <property type="entry name" value="CbiC"/>
    <property type="match status" value="1"/>
</dbReference>
<comment type="pathway">
    <text evidence="1">Cofactor biosynthesis; adenosylcobalamin biosynthesis.</text>
</comment>
<reference evidence="6 7" key="1">
    <citation type="submission" date="2016-11" db="EMBL/GenBank/DDBJ databases">
        <authorList>
            <person name="Jaros S."/>
            <person name="Januszkiewicz K."/>
            <person name="Wedrychowicz H."/>
        </authorList>
    </citation>
    <scope>NUCLEOTIDE SEQUENCE [LARGE SCALE GENOMIC DNA]</scope>
    <source>
        <strain evidence="6 7">DSM 17477</strain>
    </source>
</reference>
<evidence type="ECO:0000259" key="5">
    <source>
        <dbReference type="Pfam" id="PF02570"/>
    </source>
</evidence>
<dbReference type="STRING" id="1121476.SAMN02745751_00335"/>
<evidence type="ECO:0000256" key="2">
    <source>
        <dbReference type="ARBA" id="ARBA00009774"/>
    </source>
</evidence>
<keyword evidence="7" id="KW-1185">Reference proteome</keyword>
<gene>
    <name evidence="6" type="ORF">SAMN02745751_00335</name>
</gene>
<keyword evidence="3" id="KW-0169">Cobalamin biosynthesis</keyword>
<evidence type="ECO:0000313" key="6">
    <source>
        <dbReference type="EMBL" id="SHI42988.1"/>
    </source>
</evidence>
<dbReference type="PANTHER" id="PTHR43588:SF1">
    <property type="entry name" value="COBALT-PRECORRIN-8 METHYLMUTASE"/>
    <property type="match status" value="1"/>
</dbReference>
<dbReference type="Proteomes" id="UP000184052">
    <property type="component" value="Unassembled WGS sequence"/>
</dbReference>
<sequence>MTQYIKNPEKIEENSMSIIESEMKDPSSFTDDELKVVKRVIHTTADFDYEDLLRFFDSPIDSCKEAIGKGCKIYTDTSMMKSGINKKNLEKFGCEVVNYVHDEDVWAASKEKNITRSMASIEKAYLKEKVEIYAIGNAPTALYKLFELIDEYGVYPKAIIGAPVGFVGAAESKEMLMARTDVPYISVKGRKGGSSVSAAIINAIMKITK</sequence>
<protein>
    <submittedName>
        <fullName evidence="6">Precorrin-8X methylmutase</fullName>
    </submittedName>
</protein>